<reference evidence="9" key="1">
    <citation type="submission" date="2019-04" db="EMBL/GenBank/DDBJ databases">
        <title>Evolution of Biomass-Degrading Anaerobic Consortia Revealed by Metagenomics.</title>
        <authorList>
            <person name="Peng X."/>
        </authorList>
    </citation>
    <scope>NUCLEOTIDE SEQUENCE</scope>
    <source>
        <strain evidence="9">SIG13</strain>
    </source>
</reference>
<dbReference type="Pfam" id="PF00112">
    <property type="entry name" value="Peptidase_C1"/>
    <property type="match status" value="1"/>
</dbReference>
<dbReference type="InterPro" id="IPR003368">
    <property type="entry name" value="POMP_repeat"/>
</dbReference>
<dbReference type="Gene3D" id="2.160.20.20">
    <property type="match status" value="1"/>
</dbReference>
<feature type="domain" description="Peptidase C1A papain C-terminal" evidence="8">
    <location>
        <begin position="410"/>
        <end position="639"/>
    </location>
</feature>
<dbReference type="Pfam" id="PF18560">
    <property type="entry name" value="Lectin_like"/>
    <property type="match status" value="1"/>
</dbReference>
<keyword evidence="4" id="KW-0964">Secreted</keyword>
<keyword evidence="5" id="KW-0732">Signal</keyword>
<evidence type="ECO:0000256" key="5">
    <source>
        <dbReference type="ARBA" id="ARBA00022729"/>
    </source>
</evidence>
<dbReference type="InterPro" id="IPR038765">
    <property type="entry name" value="Papain-like_cys_pep_sf"/>
</dbReference>
<dbReference type="PANTHER" id="PTHR11319">
    <property type="entry name" value="G PROTEIN-COUPLED RECEPTOR-RELATED"/>
    <property type="match status" value="1"/>
</dbReference>
<dbReference type="GO" id="GO:0006508">
    <property type="term" value="P:proteolysis"/>
    <property type="evidence" value="ECO:0007669"/>
    <property type="project" value="InterPro"/>
</dbReference>
<evidence type="ECO:0000256" key="1">
    <source>
        <dbReference type="ARBA" id="ARBA00004196"/>
    </source>
</evidence>
<name>A0A8T3VGK1_9EURY</name>
<keyword evidence="6" id="KW-0472">Membrane</keyword>
<comment type="caution">
    <text evidence="9">The sequence shown here is derived from an EMBL/GenBank/DDBJ whole genome shotgun (WGS) entry which is preliminary data.</text>
</comment>
<keyword evidence="7" id="KW-0998">Cell outer membrane</keyword>
<evidence type="ECO:0000313" key="9">
    <source>
        <dbReference type="EMBL" id="MBE6510222.1"/>
    </source>
</evidence>
<dbReference type="SMART" id="SM00710">
    <property type="entry name" value="PbH1"/>
    <property type="match status" value="7"/>
</dbReference>
<dbReference type="Proteomes" id="UP000713479">
    <property type="component" value="Unassembled WGS sequence"/>
</dbReference>
<dbReference type="SUPFAM" id="SSF54001">
    <property type="entry name" value="Cysteine proteinases"/>
    <property type="match status" value="1"/>
</dbReference>
<dbReference type="InterPro" id="IPR012332">
    <property type="entry name" value="Autotransporter_pectin_lyase_C"/>
</dbReference>
<accession>A0A8T3VGK1</accession>
<dbReference type="InterPro" id="IPR008964">
    <property type="entry name" value="Invasin/intimin_cell_adhesion"/>
</dbReference>
<dbReference type="SMART" id="SM00645">
    <property type="entry name" value="Pept_C1"/>
    <property type="match status" value="1"/>
</dbReference>
<protein>
    <recommendedName>
        <fullName evidence="8">Peptidase C1A papain C-terminal domain-containing protein</fullName>
    </recommendedName>
</protein>
<comment type="subcellular location">
    <subcellularLocation>
        <location evidence="1">Cell envelope</location>
    </subcellularLocation>
    <subcellularLocation>
        <location evidence="2">Cell outer membrane</location>
    </subcellularLocation>
    <subcellularLocation>
        <location evidence="3">Secreted</location>
    </subcellularLocation>
</comment>
<dbReference type="GO" id="GO:0008234">
    <property type="term" value="F:cysteine-type peptidase activity"/>
    <property type="evidence" value="ECO:0007669"/>
    <property type="project" value="InterPro"/>
</dbReference>
<dbReference type="PROSITE" id="PS00139">
    <property type="entry name" value="THIOL_PROTEASE_CYS"/>
    <property type="match status" value="1"/>
</dbReference>
<dbReference type="PANTHER" id="PTHR11319:SF35">
    <property type="entry name" value="OUTER MEMBRANE PROTEIN PMPC-RELATED"/>
    <property type="match status" value="1"/>
</dbReference>
<evidence type="ECO:0000256" key="3">
    <source>
        <dbReference type="ARBA" id="ARBA00004613"/>
    </source>
</evidence>
<dbReference type="InterPro" id="IPR011050">
    <property type="entry name" value="Pectin_lyase_fold/virulence"/>
</dbReference>
<evidence type="ECO:0000256" key="4">
    <source>
        <dbReference type="ARBA" id="ARBA00022525"/>
    </source>
</evidence>
<dbReference type="InterPro" id="IPR040528">
    <property type="entry name" value="Lectin-like"/>
</dbReference>
<evidence type="ECO:0000256" key="6">
    <source>
        <dbReference type="ARBA" id="ARBA00023136"/>
    </source>
</evidence>
<sequence length="1879" mass="206023">MNKKYNLLSLIVFLMFMLLVIPSTYAMENESNITLTVNEEEYVLRNNDNDIYFDASAQINGDGSKNNPYNQLRQEYMRNNQRIHLASGEYLFDSSSSIQFNNLTVYGSGAANTIVRSHHVLTIAHFTLANVTFSGISIVNHGTIHITNSILEDGIARPGVYNNSFGGAIYNPGEHYSPHLYIDNSTFRGNYAEYGGAIYMTHGTLTITNSHFENNVAYNYGGAIAAREGSTIIIKNTEFKNDYTIDGAGGALYFKKGNVTVERSTFNDCNATFGGAICDLSSYTTITNSRFYNNRALYSGGSIYSLYGSLYASNSNFFFNSAKNGGAIFLDNATGHHIDANVFYSNEAEVCGGGIYSIYNDIPKVSNTYYNNKAQINNDLYVTKQINLWLGDGNYTLIVNNQIHDDITVFPSYYSLVDRGYVTPVKNQQSSGDCWAFAAIGALESCILKVTGDTYDLSEENMKNLISLYSDYGWNIETNTGGYDLMAVGYLTSWLGPVFEKDDRFDDHSTLSAVLHSRFHIQDIICLNRNSYLDNNEIKSAIMRYGGVVSGIHNDDNYYNEKTYGFYYNGKLERNHAVVIVGWDDNYSRYNFKNTPQGNGAWICKNSWGEEFGKDGYFYVSYYDTVLAEVGNTLASYTFILNNTVDLDKNYQYDIIGMTSFFNSGQKTVWYKNVFNSTDDELLAAFSTYFYDDADFEAQIYVNNELKYSQHGTSTAGYYTFKLDKFIPLHKGDNFEIIIKKSANYNVMVPISETKYTNKVTYTKGMSFFSYDGRRWSDLYELRVYNSENVFVSQVACIKAFTTLDTLNTIIEMKDYEVDVGENFAIEANVIDAHNHRLTVGNVIFTVNGKNYEVPISAGKAVLNYSFANEGNYTVRASFSYIHYNPSTATANVEVKKVLPNSRIVLSYDSPRVGENVDITARVYDSNNNLITSGNVAFSTNGKMETVAIKNGKAVYTTAYNNAGSFTVTAIFESTQYKSSRTTSLINVIEKVLDTTISATYSTNYNSANIVATVKDSNGNLVNSGKVTFNINGEKTTVDVNNGKATLNTLLVRSSNVYLTFEGDDYKSSSTNIRVNIVDKTPSKVSLSNIQVNVGSYVDIVARVLDSSNNAINVGSVAFTVDGRTSSVGVRNGQAVLSTSFSNAGSYLVSAVFGGGSYSSSSARATVTVNNVILPSKVILSDMAVNVGSSVDIVARVLDSSNNAINVGSVAFTVDGRTSSVGVRNGQAVLSTSFSNAGSYLVSAVFGGGSYSSSSARATVTVNNVILPSKVILSDMAVNVGSSVDIVARVLDSSNNAINVGSVAFTVDGRTSSVGVRNGQAVLSTSFSNAGSYLVSAVFGGGSYSSSSARSTVTVNSVILPTKITVLNVNAIVDENVDIVAKVYDSNNNPLNVGSVIFTLNGKTSTVDVKNGQAKLSTSFSTAGTYTVTSRFSATNYQQAITTSTVSISKSSINLKFSIDDVLYGNRPVAQITSDAAVNANIIINNQAYSVNVKNGVTQFTIPDTFSIGSYNARLTYGGNNKYDAVSAFDTFSVISYTTSLTSSNVVMYYKDGSKYSVKLQDNNANPLTNKAVVFNIRGVDYTRYTDYNGIASIAINLDPGKYTVSAKYSGDANHGESYVYNTIEVKSTISSNDVTKHYRNDTQYYATILDNNGKVLRNMLAQMNINGVMYYRTSSDAGVVRLNLNLEPGIYQLTLTNPVTGEMKTSYITILSKLVENHDLVKYYKNASRYSVKLLDNQGKADAGKTITFNINGVFYQRVTDSNGVARININLEPGKYIITAEYDGLRVSNNIEVLSILQSNDLTIRYKDGSSFRVKLLDDYGRPYSNQIVNFNINGVFYQRSTDSLGIASLNINLQKGLYIITSMYNGLSVSNTIKIL</sequence>
<organism evidence="9 10">
    <name type="scientific">Methanobrevibacter millerae</name>
    <dbReference type="NCBI Taxonomy" id="230361"/>
    <lineage>
        <taxon>Archaea</taxon>
        <taxon>Methanobacteriati</taxon>
        <taxon>Methanobacteriota</taxon>
        <taxon>Methanomada group</taxon>
        <taxon>Methanobacteria</taxon>
        <taxon>Methanobacteriales</taxon>
        <taxon>Methanobacteriaceae</taxon>
        <taxon>Methanobrevibacter</taxon>
    </lineage>
</organism>
<dbReference type="InterPro" id="IPR000169">
    <property type="entry name" value="Pept_cys_AS"/>
</dbReference>
<dbReference type="Gene3D" id="2.60.40.10">
    <property type="entry name" value="Immunoglobulins"/>
    <property type="match status" value="7"/>
</dbReference>
<dbReference type="GO" id="GO:0005576">
    <property type="term" value="C:extracellular region"/>
    <property type="evidence" value="ECO:0007669"/>
    <property type="project" value="UniProtKB-SubCell"/>
</dbReference>
<evidence type="ECO:0000259" key="8">
    <source>
        <dbReference type="SMART" id="SM00645"/>
    </source>
</evidence>
<dbReference type="CDD" id="cd02619">
    <property type="entry name" value="Peptidase_C1"/>
    <property type="match status" value="1"/>
</dbReference>
<evidence type="ECO:0000256" key="7">
    <source>
        <dbReference type="ARBA" id="ARBA00023237"/>
    </source>
</evidence>
<dbReference type="SUPFAM" id="SSF49373">
    <property type="entry name" value="Invasin/intimin cell-adhesion fragments"/>
    <property type="match status" value="2"/>
</dbReference>
<dbReference type="InterPro" id="IPR000668">
    <property type="entry name" value="Peptidase_C1A_C"/>
</dbReference>
<dbReference type="SUPFAM" id="SSF51126">
    <property type="entry name" value="Pectin lyase-like"/>
    <property type="match status" value="1"/>
</dbReference>
<proteinExistence type="predicted"/>
<evidence type="ECO:0000256" key="2">
    <source>
        <dbReference type="ARBA" id="ARBA00004442"/>
    </source>
</evidence>
<dbReference type="InterPro" id="IPR006626">
    <property type="entry name" value="PbH1"/>
</dbReference>
<dbReference type="NCBIfam" id="TIGR01376">
    <property type="entry name" value="POMP_repeat"/>
    <property type="match status" value="1"/>
</dbReference>
<dbReference type="EMBL" id="SUTF01000003">
    <property type="protein sequence ID" value="MBE6510222.1"/>
    <property type="molecule type" value="Genomic_DNA"/>
</dbReference>
<gene>
    <name evidence="9" type="ORF">E7Z74_02995</name>
</gene>
<evidence type="ECO:0000313" key="10">
    <source>
        <dbReference type="Proteomes" id="UP000713479"/>
    </source>
</evidence>
<dbReference type="InterPro" id="IPR013783">
    <property type="entry name" value="Ig-like_fold"/>
</dbReference>
<dbReference type="Gene3D" id="3.90.70.10">
    <property type="entry name" value="Cysteine proteinases"/>
    <property type="match status" value="1"/>
</dbReference>